<evidence type="ECO:0000256" key="4">
    <source>
        <dbReference type="ARBA" id="ARBA00022679"/>
    </source>
</evidence>
<evidence type="ECO:0000313" key="11">
    <source>
        <dbReference type="EMBL" id="ANW05603.1"/>
    </source>
</evidence>
<organism evidence="11 12">
    <name type="scientific">Bradyrhizobium icense</name>
    <dbReference type="NCBI Taxonomy" id="1274631"/>
    <lineage>
        <taxon>Bacteria</taxon>
        <taxon>Pseudomonadati</taxon>
        <taxon>Pseudomonadota</taxon>
        <taxon>Alphaproteobacteria</taxon>
        <taxon>Hyphomicrobiales</taxon>
        <taxon>Nitrobacteraceae</taxon>
        <taxon>Bradyrhizobium</taxon>
    </lineage>
</organism>
<evidence type="ECO:0000256" key="3">
    <source>
        <dbReference type="ARBA" id="ARBA00022676"/>
    </source>
</evidence>
<keyword evidence="12" id="KW-1185">Reference proteome</keyword>
<dbReference type="AlphaFoldDB" id="A0A1B1US77"/>
<protein>
    <submittedName>
        <fullName evidence="11">Dolichol monophosphate mannose synthase</fullName>
    </submittedName>
</protein>
<keyword evidence="5 8" id="KW-0812">Transmembrane</keyword>
<dbReference type="InterPro" id="IPR029044">
    <property type="entry name" value="Nucleotide-diphossugar_trans"/>
</dbReference>
<accession>A0A1B1US77</accession>
<evidence type="ECO:0000256" key="6">
    <source>
        <dbReference type="ARBA" id="ARBA00022989"/>
    </source>
</evidence>
<dbReference type="GO" id="GO:0016020">
    <property type="term" value="C:membrane"/>
    <property type="evidence" value="ECO:0007669"/>
    <property type="project" value="UniProtKB-SubCell"/>
</dbReference>
<feature type="domain" description="GtrA/DPMS transmembrane" evidence="10">
    <location>
        <begin position="257"/>
        <end position="373"/>
    </location>
</feature>
<keyword evidence="3" id="KW-0328">Glycosyltransferase</keyword>
<evidence type="ECO:0000256" key="8">
    <source>
        <dbReference type="SAM" id="Phobius"/>
    </source>
</evidence>
<keyword evidence="7 8" id="KW-0472">Membrane</keyword>
<dbReference type="Pfam" id="PF04138">
    <property type="entry name" value="GtrA_DPMS_TM"/>
    <property type="match status" value="1"/>
</dbReference>
<feature type="transmembrane region" description="Helical" evidence="8">
    <location>
        <begin position="254"/>
        <end position="274"/>
    </location>
</feature>
<dbReference type="GO" id="GO:0009247">
    <property type="term" value="P:glycolipid biosynthetic process"/>
    <property type="evidence" value="ECO:0007669"/>
    <property type="project" value="TreeGrafter"/>
</dbReference>
<feature type="transmembrane region" description="Helical" evidence="8">
    <location>
        <begin position="348"/>
        <end position="373"/>
    </location>
</feature>
<dbReference type="GO" id="GO:0004582">
    <property type="term" value="F:dolichyl-phosphate beta-D-mannosyltransferase activity"/>
    <property type="evidence" value="ECO:0007669"/>
    <property type="project" value="InterPro"/>
</dbReference>
<gene>
    <name evidence="11" type="ORF">LMTR13_15875</name>
</gene>
<feature type="domain" description="Glycosyltransferase 2-like" evidence="9">
    <location>
        <begin position="21"/>
        <end position="184"/>
    </location>
</feature>
<evidence type="ECO:0000259" key="9">
    <source>
        <dbReference type="Pfam" id="PF00535"/>
    </source>
</evidence>
<dbReference type="RefSeq" id="WP_065732727.1">
    <property type="nucleotide sequence ID" value="NZ_CP016428.1"/>
</dbReference>
<dbReference type="Gene3D" id="3.90.550.10">
    <property type="entry name" value="Spore Coat Polysaccharide Biosynthesis Protein SpsA, Chain A"/>
    <property type="match status" value="1"/>
</dbReference>
<dbReference type="STRING" id="1274631.LMTR13_15875"/>
<dbReference type="InterPro" id="IPR001173">
    <property type="entry name" value="Glyco_trans_2-like"/>
</dbReference>
<dbReference type="CDD" id="cd06442">
    <property type="entry name" value="DPM1_like"/>
    <property type="match status" value="1"/>
</dbReference>
<evidence type="ECO:0000259" key="10">
    <source>
        <dbReference type="Pfam" id="PF04138"/>
    </source>
</evidence>
<evidence type="ECO:0000313" key="12">
    <source>
        <dbReference type="Proteomes" id="UP000092839"/>
    </source>
</evidence>
<comment type="similarity">
    <text evidence="2">Belongs to the glycosyltransferase 2 family.</text>
</comment>
<dbReference type="PANTHER" id="PTHR43398">
    <property type="entry name" value="DOLICHOL-PHOSPHATE MANNOSYLTRANSFERASE SUBUNIT 1"/>
    <property type="match status" value="1"/>
</dbReference>
<dbReference type="OrthoDB" id="9807795at2"/>
<reference evidence="11 12" key="1">
    <citation type="submission" date="2016-07" db="EMBL/GenBank/DDBJ databases">
        <title>Complete genome sequence of Bradyrhizobium icense LMTR 13T, a potential inoculant strain isolated from lima bean (Phaseolus lunatus) in Peru.</title>
        <authorList>
            <person name="Ormeno-Orrillo E."/>
            <person name="Duran D."/>
            <person name="Rogel M.A."/>
            <person name="Rey L."/>
            <person name="Imperial J."/>
            <person name="Ruiz-Argueso T."/>
            <person name="Martinez-Romero E."/>
        </authorList>
    </citation>
    <scope>NUCLEOTIDE SEQUENCE [LARGE SCALE GENOMIC DNA]</scope>
    <source>
        <strain evidence="11 12">LMTR 13</strain>
    </source>
</reference>
<dbReference type="InterPro" id="IPR007267">
    <property type="entry name" value="GtrA_DPMS_TM"/>
</dbReference>
<name>A0A1B1US77_9BRAD</name>
<dbReference type="PANTHER" id="PTHR43398:SF1">
    <property type="entry name" value="DOLICHOL-PHOSPHATE MANNOSYLTRANSFERASE SUBUNIT 1"/>
    <property type="match status" value="1"/>
</dbReference>
<evidence type="ECO:0000256" key="1">
    <source>
        <dbReference type="ARBA" id="ARBA00004141"/>
    </source>
</evidence>
<dbReference type="GO" id="GO:0000271">
    <property type="term" value="P:polysaccharide biosynthetic process"/>
    <property type="evidence" value="ECO:0007669"/>
    <property type="project" value="InterPro"/>
</dbReference>
<dbReference type="EMBL" id="CP016428">
    <property type="protein sequence ID" value="ANW05603.1"/>
    <property type="molecule type" value="Genomic_DNA"/>
</dbReference>
<keyword evidence="4" id="KW-0808">Transferase</keyword>
<dbReference type="Proteomes" id="UP000092839">
    <property type="component" value="Chromosome"/>
</dbReference>
<feature type="transmembrane region" description="Helical" evidence="8">
    <location>
        <begin position="286"/>
        <end position="305"/>
    </location>
</feature>
<evidence type="ECO:0000256" key="7">
    <source>
        <dbReference type="ARBA" id="ARBA00023136"/>
    </source>
</evidence>
<comment type="subcellular location">
    <subcellularLocation>
        <location evidence="1">Membrane</location>
        <topology evidence="1">Multi-pass membrane protein</topology>
    </subcellularLocation>
</comment>
<dbReference type="KEGG" id="bic:LMTR13_15875"/>
<feature type="transmembrane region" description="Helical" evidence="8">
    <location>
        <begin position="317"/>
        <end position="342"/>
    </location>
</feature>
<dbReference type="InterPro" id="IPR039528">
    <property type="entry name" value="DPM1-like"/>
</dbReference>
<dbReference type="Pfam" id="PF00535">
    <property type="entry name" value="Glycos_transf_2"/>
    <property type="match status" value="1"/>
</dbReference>
<evidence type="ECO:0000256" key="5">
    <source>
        <dbReference type="ARBA" id="ARBA00022692"/>
    </source>
</evidence>
<evidence type="ECO:0000256" key="2">
    <source>
        <dbReference type="ARBA" id="ARBA00006739"/>
    </source>
</evidence>
<sequence>MKDAIKPGPETPSQAGLPELSVVVPTFNERDNVTVLYRRLEATLAGIAWEVVFVDDNSPDGTWEVVRGLARKDPRVRCVRRIGRRGLSGACIEGILASSAPYAAVIDADLQHDEAQLPKMVALLRSGEAELVVGSRYIEGGSADSFNKQRAGASQLATEVARRALKVEVADPMSGFFMIRRDRFELLAPQLSTQGFKILLDIIATAQGKLRTVEIPYTFGSRQHGESKLDSMVALDFLGLVLAKLTHDVVSLRFLLFAMVGGTGLVVHLVALFIAHEIFNAPFAEAQAIGALVAMTSNFILNNFLTYRDQRLKGFAILRGLLLFYLVCGVGLLANVGVAFAVFDQEPIWWLAGLAGALMGVVWNYAMSGLFVWRKR</sequence>
<proteinExistence type="inferred from homology"/>
<keyword evidence="6 8" id="KW-1133">Transmembrane helix</keyword>
<dbReference type="SUPFAM" id="SSF53448">
    <property type="entry name" value="Nucleotide-diphospho-sugar transferases"/>
    <property type="match status" value="1"/>
</dbReference>